<evidence type="ECO:0000313" key="2">
    <source>
        <dbReference type="EMBL" id="VVA30904.1"/>
    </source>
</evidence>
<dbReference type="Gramene" id="VVA30904">
    <property type="protein sequence ID" value="VVA30904"/>
    <property type="gene ID" value="Prudul26B006171"/>
</dbReference>
<feature type="non-terminal residue" evidence="2">
    <location>
        <position position="73"/>
    </location>
</feature>
<organism evidence="2 3">
    <name type="scientific">Prunus dulcis</name>
    <name type="common">Almond</name>
    <name type="synonym">Amygdalus dulcis</name>
    <dbReference type="NCBI Taxonomy" id="3755"/>
    <lineage>
        <taxon>Eukaryota</taxon>
        <taxon>Viridiplantae</taxon>
        <taxon>Streptophyta</taxon>
        <taxon>Embryophyta</taxon>
        <taxon>Tracheophyta</taxon>
        <taxon>Spermatophyta</taxon>
        <taxon>Magnoliopsida</taxon>
        <taxon>eudicotyledons</taxon>
        <taxon>Gunneridae</taxon>
        <taxon>Pentapetalae</taxon>
        <taxon>rosids</taxon>
        <taxon>fabids</taxon>
        <taxon>Rosales</taxon>
        <taxon>Rosaceae</taxon>
        <taxon>Amygdaloideae</taxon>
        <taxon>Amygdaleae</taxon>
        <taxon>Prunus</taxon>
    </lineage>
</organism>
<dbReference type="Proteomes" id="UP000327085">
    <property type="component" value="Chromosome 3"/>
</dbReference>
<evidence type="ECO:0000313" key="3">
    <source>
        <dbReference type="Proteomes" id="UP000327085"/>
    </source>
</evidence>
<feature type="region of interest" description="Disordered" evidence="1">
    <location>
        <begin position="47"/>
        <end position="73"/>
    </location>
</feature>
<dbReference type="AlphaFoldDB" id="A0A5E4FTY5"/>
<dbReference type="InParanoid" id="A0A5E4FTY5"/>
<sequence length="73" mass="8593">ESLPPHPTKSKRLRKRTVVEYVAPEETASVPTTTSGIDEELREAFEAVEQEKELEEEGEEEEEPQEKRKRWKR</sequence>
<evidence type="ECO:0000256" key="1">
    <source>
        <dbReference type="SAM" id="MobiDB-lite"/>
    </source>
</evidence>
<feature type="non-terminal residue" evidence="2">
    <location>
        <position position="1"/>
    </location>
</feature>
<proteinExistence type="predicted"/>
<accession>A0A5E4FTY5</accession>
<feature type="compositionally biased region" description="Acidic residues" evidence="1">
    <location>
        <begin position="52"/>
        <end position="64"/>
    </location>
</feature>
<reference evidence="3" key="1">
    <citation type="journal article" date="2020" name="Plant J.">
        <title>Transposons played a major role in the diversification between the closely related almond and peach genomes: results from the almond genome sequence.</title>
        <authorList>
            <person name="Alioto T."/>
            <person name="Alexiou K.G."/>
            <person name="Bardil A."/>
            <person name="Barteri F."/>
            <person name="Castanera R."/>
            <person name="Cruz F."/>
            <person name="Dhingra A."/>
            <person name="Duval H."/>
            <person name="Fernandez I Marti A."/>
            <person name="Frias L."/>
            <person name="Galan B."/>
            <person name="Garcia J.L."/>
            <person name="Howad W."/>
            <person name="Gomez-Garrido J."/>
            <person name="Gut M."/>
            <person name="Julca I."/>
            <person name="Morata J."/>
            <person name="Puigdomenech P."/>
            <person name="Ribeca P."/>
            <person name="Rubio Cabetas M.J."/>
            <person name="Vlasova A."/>
            <person name="Wirthensohn M."/>
            <person name="Garcia-Mas J."/>
            <person name="Gabaldon T."/>
            <person name="Casacuberta J.M."/>
            <person name="Arus P."/>
        </authorList>
    </citation>
    <scope>NUCLEOTIDE SEQUENCE [LARGE SCALE GENOMIC DNA]</scope>
    <source>
        <strain evidence="3">cv. Texas</strain>
    </source>
</reference>
<dbReference type="EMBL" id="CABIKO010000200">
    <property type="protein sequence ID" value="VVA30904.1"/>
    <property type="molecule type" value="Genomic_DNA"/>
</dbReference>
<protein>
    <submittedName>
        <fullName evidence="2">PREDICTED: LOC109946780</fullName>
    </submittedName>
</protein>
<name>A0A5E4FTY5_PRUDU</name>
<gene>
    <name evidence="2" type="ORF">ALMOND_2B006171</name>
</gene>